<reference evidence="1 2" key="1">
    <citation type="submission" date="2021-06" db="EMBL/GenBank/DDBJ databases">
        <title>Caerostris extrusa draft genome.</title>
        <authorList>
            <person name="Kono N."/>
            <person name="Arakawa K."/>
        </authorList>
    </citation>
    <scope>NUCLEOTIDE SEQUENCE [LARGE SCALE GENOMIC DNA]</scope>
</reference>
<dbReference type="AlphaFoldDB" id="A0AAV4V9B3"/>
<dbReference type="Proteomes" id="UP001054945">
    <property type="component" value="Unassembled WGS sequence"/>
</dbReference>
<gene>
    <name evidence="1" type="ORF">CEXT_389851</name>
</gene>
<comment type="caution">
    <text evidence="1">The sequence shown here is derived from an EMBL/GenBank/DDBJ whole genome shotgun (WGS) entry which is preliminary data.</text>
</comment>
<dbReference type="EMBL" id="BPLR01014135">
    <property type="protein sequence ID" value="GIY66609.1"/>
    <property type="molecule type" value="Genomic_DNA"/>
</dbReference>
<keyword evidence="2" id="KW-1185">Reference proteome</keyword>
<accession>A0AAV4V9B3</accession>
<evidence type="ECO:0000313" key="2">
    <source>
        <dbReference type="Proteomes" id="UP001054945"/>
    </source>
</evidence>
<organism evidence="1 2">
    <name type="scientific">Caerostris extrusa</name>
    <name type="common">Bark spider</name>
    <name type="synonym">Caerostris bankana</name>
    <dbReference type="NCBI Taxonomy" id="172846"/>
    <lineage>
        <taxon>Eukaryota</taxon>
        <taxon>Metazoa</taxon>
        <taxon>Ecdysozoa</taxon>
        <taxon>Arthropoda</taxon>
        <taxon>Chelicerata</taxon>
        <taxon>Arachnida</taxon>
        <taxon>Araneae</taxon>
        <taxon>Araneomorphae</taxon>
        <taxon>Entelegynae</taxon>
        <taxon>Araneoidea</taxon>
        <taxon>Araneidae</taxon>
        <taxon>Caerostris</taxon>
    </lineage>
</organism>
<proteinExistence type="predicted"/>
<sequence length="91" mass="10502">MILSGNELLLCGQVHYGRSSCTLPHSPRLIQEIMGFTPDSCHGDRGRMRQKSFNETRHPSRLVFGPFFIYIFVSPDHPQPAFFRTIHSDHF</sequence>
<name>A0AAV4V9B3_CAEEX</name>
<evidence type="ECO:0000313" key="1">
    <source>
        <dbReference type="EMBL" id="GIY66609.1"/>
    </source>
</evidence>
<protein>
    <submittedName>
        <fullName evidence="1">Uncharacterized protein</fullName>
    </submittedName>
</protein>